<reference evidence="1 2" key="1">
    <citation type="submission" date="2020-08" db="EMBL/GenBank/DDBJ databases">
        <title>Genomic Encyclopedia of Type Strains, Phase IV (KMG-IV): sequencing the most valuable type-strain genomes for metagenomic binning, comparative biology and taxonomic classification.</title>
        <authorList>
            <person name="Goeker M."/>
        </authorList>
    </citation>
    <scope>NUCLEOTIDE SEQUENCE [LARGE SCALE GENOMIC DNA]</scope>
    <source>
        <strain evidence="1 2">DSM 28760</strain>
    </source>
</reference>
<evidence type="ECO:0000313" key="1">
    <source>
        <dbReference type="EMBL" id="MBB3810003.1"/>
    </source>
</evidence>
<evidence type="ECO:0000313" key="2">
    <source>
        <dbReference type="Proteomes" id="UP000537592"/>
    </source>
</evidence>
<accession>A0A7W6EHD1</accession>
<sequence length="42" mass="4778">MPGSGMDLRSLLEHFGISLKRQNALSFWFDAFFFTQGGIHFA</sequence>
<dbReference type="Proteomes" id="UP000537592">
    <property type="component" value="Unassembled WGS sequence"/>
</dbReference>
<organism evidence="1 2">
    <name type="scientific">Pseudochelatococcus contaminans</name>
    <dbReference type="NCBI Taxonomy" id="1538103"/>
    <lineage>
        <taxon>Bacteria</taxon>
        <taxon>Pseudomonadati</taxon>
        <taxon>Pseudomonadota</taxon>
        <taxon>Alphaproteobacteria</taxon>
        <taxon>Hyphomicrobiales</taxon>
        <taxon>Chelatococcaceae</taxon>
        <taxon>Pseudochelatococcus</taxon>
    </lineage>
</organism>
<keyword evidence="2" id="KW-1185">Reference proteome</keyword>
<dbReference type="EMBL" id="JACICC010000004">
    <property type="protein sequence ID" value="MBB3810003.1"/>
    <property type="molecule type" value="Genomic_DNA"/>
</dbReference>
<proteinExistence type="predicted"/>
<gene>
    <name evidence="1" type="ORF">FHS81_002091</name>
</gene>
<protein>
    <submittedName>
        <fullName evidence="1">Uncharacterized protein</fullName>
    </submittedName>
</protein>
<comment type="caution">
    <text evidence="1">The sequence shown here is derived from an EMBL/GenBank/DDBJ whole genome shotgun (WGS) entry which is preliminary data.</text>
</comment>
<dbReference type="AlphaFoldDB" id="A0A7W6EHD1"/>
<name>A0A7W6EHD1_9HYPH</name>